<evidence type="ECO:0000313" key="1">
    <source>
        <dbReference type="EMBL" id="AZG76313.1"/>
    </source>
</evidence>
<proteinExistence type="predicted"/>
<name>A0A3G8M2W9_9HYPH</name>
<reference evidence="1 2" key="1">
    <citation type="submission" date="2018-11" db="EMBL/GenBank/DDBJ databases">
        <title>Genome squencing of methanotrophic bacteria isolated from alkaline groundwater in Korea.</title>
        <authorList>
            <person name="Nguyen L.N."/>
        </authorList>
    </citation>
    <scope>NUCLEOTIDE SEQUENCE [LARGE SCALE GENOMIC DNA]</scope>
    <source>
        <strain evidence="1 2">GW6</strain>
    </source>
</reference>
<evidence type="ECO:0000313" key="2">
    <source>
        <dbReference type="Proteomes" id="UP000273982"/>
    </source>
</evidence>
<dbReference type="Proteomes" id="UP000273982">
    <property type="component" value="Chromosome"/>
</dbReference>
<dbReference type="RefSeq" id="WP_124738130.1">
    <property type="nucleotide sequence ID" value="NZ_CP034086.1"/>
</dbReference>
<protein>
    <submittedName>
        <fullName evidence="1">Uncharacterized protein</fullName>
    </submittedName>
</protein>
<sequence>MTEDITAYALGLRHLSDNDDAEPIEAAFIPSIGVMPLTEAHALGAIIKRVAFLDHALDNGQEIVRYADMLQGRREQAERAGLAIENMPRSMRKILDAERAACEKADADFKRRPRLSASDKAEIAREKDRMPLVTAKAAQSQEPQEQEPLSSYAAALLSHPECALRPAATRSFLAMHGEAKPLYQSISIIAALPAEISLKESNVMSDNTPAEAMARAHAIIVRAAELRAAALELSGEHGDARAKVESRRLRNGLKMHSHFGTNIVKALYEAGADVAAVDAAAKRAIQQLGV</sequence>
<accession>A0A3G8M2W9</accession>
<dbReference type="EMBL" id="CP034086">
    <property type="protein sequence ID" value="AZG76313.1"/>
    <property type="molecule type" value="Genomic_DNA"/>
</dbReference>
<gene>
    <name evidence="1" type="ORF">EHO51_05985</name>
</gene>
<dbReference type="KEGG" id="mros:EHO51_05985"/>
<organism evidence="1 2">
    <name type="scientific">Methylocystis rosea</name>
    <dbReference type="NCBI Taxonomy" id="173366"/>
    <lineage>
        <taxon>Bacteria</taxon>
        <taxon>Pseudomonadati</taxon>
        <taxon>Pseudomonadota</taxon>
        <taxon>Alphaproteobacteria</taxon>
        <taxon>Hyphomicrobiales</taxon>
        <taxon>Methylocystaceae</taxon>
        <taxon>Methylocystis</taxon>
    </lineage>
</organism>
<dbReference type="AlphaFoldDB" id="A0A3G8M2W9"/>